<reference evidence="1" key="1">
    <citation type="submission" date="2022-04" db="EMBL/GenBank/DDBJ databases">
        <title>A functionally conserved STORR gene fusion in Papaver species that diverged 16.8 million years ago.</title>
        <authorList>
            <person name="Catania T."/>
        </authorList>
    </citation>
    <scope>NUCLEOTIDE SEQUENCE</scope>
    <source>
        <strain evidence="1">S-188037</strain>
    </source>
</reference>
<protein>
    <submittedName>
        <fullName evidence="1">Uncharacterized protein</fullName>
    </submittedName>
</protein>
<dbReference type="EMBL" id="JAJJMB010010308">
    <property type="protein sequence ID" value="KAI3909964.1"/>
    <property type="molecule type" value="Genomic_DNA"/>
</dbReference>
<accession>A0AAD4SKP6</accession>
<sequence length="138" mass="15196">MVSTSGCITSKVAYGLHDGLGPNEGSDVFQEQGQQNQAYQQVICIKSVIFHNQSPCRTRSLLTPRSYSRMAAKPSASDLGLHTGNVLRGSRMTIVAKNTAPDNTLITGLVLTNVLRRCFLNMSNRDFSQCYHLNNTLF</sequence>
<keyword evidence="2" id="KW-1185">Reference proteome</keyword>
<dbReference type="Proteomes" id="UP001202328">
    <property type="component" value="Unassembled WGS sequence"/>
</dbReference>
<evidence type="ECO:0000313" key="1">
    <source>
        <dbReference type="EMBL" id="KAI3909964.1"/>
    </source>
</evidence>
<evidence type="ECO:0000313" key="2">
    <source>
        <dbReference type="Proteomes" id="UP001202328"/>
    </source>
</evidence>
<dbReference type="AlphaFoldDB" id="A0AAD4SKP6"/>
<proteinExistence type="predicted"/>
<name>A0AAD4SKP6_9MAGN</name>
<organism evidence="1 2">
    <name type="scientific">Papaver atlanticum</name>
    <dbReference type="NCBI Taxonomy" id="357466"/>
    <lineage>
        <taxon>Eukaryota</taxon>
        <taxon>Viridiplantae</taxon>
        <taxon>Streptophyta</taxon>
        <taxon>Embryophyta</taxon>
        <taxon>Tracheophyta</taxon>
        <taxon>Spermatophyta</taxon>
        <taxon>Magnoliopsida</taxon>
        <taxon>Ranunculales</taxon>
        <taxon>Papaveraceae</taxon>
        <taxon>Papaveroideae</taxon>
        <taxon>Papaver</taxon>
    </lineage>
</organism>
<gene>
    <name evidence="1" type="ORF">MKW98_013018</name>
</gene>
<comment type="caution">
    <text evidence="1">The sequence shown here is derived from an EMBL/GenBank/DDBJ whole genome shotgun (WGS) entry which is preliminary data.</text>
</comment>